<dbReference type="GO" id="GO:0016788">
    <property type="term" value="F:hydrolase activity, acting on ester bonds"/>
    <property type="evidence" value="ECO:0007669"/>
    <property type="project" value="InterPro"/>
</dbReference>
<evidence type="ECO:0000313" key="10">
    <source>
        <dbReference type="Proteomes" id="UP000236630"/>
    </source>
</evidence>
<comment type="caution">
    <text evidence="9">The sequence shown here is derived from an EMBL/GenBank/DDBJ whole genome shotgun (WGS) entry which is preliminary data.</text>
</comment>
<comment type="similarity">
    <text evidence="2">Belongs to the 'GDSL' lipolytic enzyme family.</text>
</comment>
<keyword evidence="10" id="KW-1185">Reference proteome</keyword>
<evidence type="ECO:0000313" key="9">
    <source>
        <dbReference type="EMBL" id="GAY46316.1"/>
    </source>
</evidence>
<feature type="signal peptide" evidence="8">
    <location>
        <begin position="1"/>
        <end position="23"/>
    </location>
</feature>
<dbReference type="InterPro" id="IPR036514">
    <property type="entry name" value="SGNH_hydro_sf"/>
</dbReference>
<keyword evidence="6" id="KW-0442">Lipid degradation</keyword>
<evidence type="ECO:0008006" key="11">
    <source>
        <dbReference type="Google" id="ProtNLM"/>
    </source>
</evidence>
<dbReference type="Gene3D" id="3.40.50.1110">
    <property type="entry name" value="SGNH hydrolase"/>
    <property type="match status" value="4"/>
</dbReference>
<accession>A0A2H5P1S0</accession>
<dbReference type="PANTHER" id="PTHR45650">
    <property type="entry name" value="GDSL-LIKE LIPASE/ACYLHYDROLASE-RELATED"/>
    <property type="match status" value="1"/>
</dbReference>
<proteinExistence type="inferred from homology"/>
<evidence type="ECO:0000256" key="1">
    <source>
        <dbReference type="ARBA" id="ARBA00004613"/>
    </source>
</evidence>
<comment type="subcellular location">
    <subcellularLocation>
        <location evidence="1">Secreted</location>
    </subcellularLocation>
</comment>
<evidence type="ECO:0000256" key="7">
    <source>
        <dbReference type="ARBA" id="ARBA00023098"/>
    </source>
</evidence>
<dbReference type="Pfam" id="PF00657">
    <property type="entry name" value="Lipase_GDSL"/>
    <property type="match status" value="4"/>
</dbReference>
<dbReference type="GO" id="GO:0016042">
    <property type="term" value="P:lipid catabolic process"/>
    <property type="evidence" value="ECO:0007669"/>
    <property type="project" value="UniProtKB-KW"/>
</dbReference>
<evidence type="ECO:0000256" key="4">
    <source>
        <dbReference type="ARBA" id="ARBA00022729"/>
    </source>
</evidence>
<reference evidence="9 10" key="1">
    <citation type="journal article" date="2017" name="Front. Genet.">
        <title>Draft sequencing of the heterozygous diploid genome of Satsuma (Citrus unshiu Marc.) using a hybrid assembly approach.</title>
        <authorList>
            <person name="Shimizu T."/>
            <person name="Tanizawa Y."/>
            <person name="Mochizuki T."/>
            <person name="Nagasaki H."/>
            <person name="Yoshioka T."/>
            <person name="Toyoda A."/>
            <person name="Fujiyama A."/>
            <person name="Kaminuma E."/>
            <person name="Nakamura Y."/>
        </authorList>
    </citation>
    <scope>NUCLEOTIDE SEQUENCE [LARGE SCALE GENOMIC DNA]</scope>
    <source>
        <strain evidence="10">cv. Miyagawa wase</strain>
    </source>
</reference>
<dbReference type="InterPro" id="IPR001087">
    <property type="entry name" value="GDSL"/>
</dbReference>
<dbReference type="PANTHER" id="PTHR45650:SF14">
    <property type="entry name" value="GDSL ESTERASE_LIPASE 7-LIKE"/>
    <property type="match status" value="1"/>
</dbReference>
<dbReference type="SUPFAM" id="SSF52266">
    <property type="entry name" value="SGNH hydrolase"/>
    <property type="match status" value="2"/>
</dbReference>
<dbReference type="Proteomes" id="UP000236630">
    <property type="component" value="Unassembled WGS sequence"/>
</dbReference>
<protein>
    <recommendedName>
        <fullName evidence="11">SGNH hydrolase-type esterase domain-containing protein</fullName>
    </recommendedName>
</protein>
<evidence type="ECO:0000256" key="3">
    <source>
        <dbReference type="ARBA" id="ARBA00022525"/>
    </source>
</evidence>
<evidence type="ECO:0000256" key="2">
    <source>
        <dbReference type="ARBA" id="ARBA00008668"/>
    </source>
</evidence>
<dbReference type="InterPro" id="IPR035669">
    <property type="entry name" value="SGNH_plant_lipase-like"/>
</dbReference>
<dbReference type="GO" id="GO:0005576">
    <property type="term" value="C:extracellular region"/>
    <property type="evidence" value="ECO:0007669"/>
    <property type="project" value="UniProtKB-SubCell"/>
</dbReference>
<keyword evidence="3" id="KW-0964">Secreted</keyword>
<dbReference type="STRING" id="55188.A0A2H5P1S0"/>
<dbReference type="CDD" id="cd01837">
    <property type="entry name" value="SGNH_plant_lipase_like"/>
    <property type="match status" value="3"/>
</dbReference>
<gene>
    <name evidence="9" type="ORF">CUMW_096110</name>
</gene>
<evidence type="ECO:0000256" key="6">
    <source>
        <dbReference type="ARBA" id="ARBA00022963"/>
    </source>
</evidence>
<evidence type="ECO:0000256" key="8">
    <source>
        <dbReference type="SAM" id="SignalP"/>
    </source>
</evidence>
<dbReference type="InterPro" id="IPR051238">
    <property type="entry name" value="GDSL_esterase/lipase"/>
</dbReference>
<organism evidence="9 10">
    <name type="scientific">Citrus unshiu</name>
    <name type="common">Satsuma mandarin</name>
    <name type="synonym">Citrus nobilis var. unshiu</name>
    <dbReference type="NCBI Taxonomy" id="55188"/>
    <lineage>
        <taxon>Eukaryota</taxon>
        <taxon>Viridiplantae</taxon>
        <taxon>Streptophyta</taxon>
        <taxon>Embryophyta</taxon>
        <taxon>Tracheophyta</taxon>
        <taxon>Spermatophyta</taxon>
        <taxon>Magnoliopsida</taxon>
        <taxon>eudicotyledons</taxon>
        <taxon>Gunneridae</taxon>
        <taxon>Pentapetalae</taxon>
        <taxon>rosids</taxon>
        <taxon>malvids</taxon>
        <taxon>Sapindales</taxon>
        <taxon>Rutaceae</taxon>
        <taxon>Aurantioideae</taxon>
        <taxon>Citrus</taxon>
    </lineage>
</organism>
<feature type="chain" id="PRO_5014181657" description="SGNH hydrolase-type esterase domain-containing protein" evidence="8">
    <location>
        <begin position="24"/>
        <end position="1199"/>
    </location>
</feature>
<keyword evidence="7" id="KW-0443">Lipid metabolism</keyword>
<keyword evidence="4 8" id="KW-0732">Signal</keyword>
<evidence type="ECO:0000256" key="5">
    <source>
        <dbReference type="ARBA" id="ARBA00022801"/>
    </source>
</evidence>
<dbReference type="AlphaFoldDB" id="A0A2H5P1S0"/>
<sequence>MISKYSITSSFIFLLFITSSTNATSRLAPALYVFGDSLLDSGNNNYLQTIIKANYSPYGEDFVNKSTGRFSNGKTVADFIAEFLGLPYAPPFLSFKPRDKLPLTGLNYASGACGILPDTGHHLGDLLSLEEQVGLFQDTLVRLQGRYFKSSKELSEYLSKSIFIISIGSNDYISNYPATLLHDANKRFARLLTSKLSHQLQRLYNLGARKIVVSEIGPIGCVPAITSQNKHKGKCVEHKNRLVAEYNSMLPAMLQNLTSSLQGSSFLNGHAYRLAYDAIINPSNYGLMDASNPCCKTWLSGIEGCIPFAEPCDRRDKYYFWDGYHPSEIVYSHFASRCINNASFCSPFSLKELVKISATTQLAPALYVFGDSLLDSGNNNFLPTVARANYLPYGANFVNRSTGRFTNGKTVADFIAEFLGLPYSPPFLSYKRDLLPLTGLNYASGSCGILPETGSPFGQCLNFEEQVGLFQDSVKSLQQRYFQILVDFSNYLSKSVFIVSIGSNDYINNYLETSLYDTSKRYTPQQFAQLLVYKLSQQLERLYNLGARKIVVFELGPIGCLPWITRNNKHTGQCVEDTNQIVSYFNNMLPAMLQNLTTSLKGSNFINGHGHGVGYDAIINPSKYGIADASNPCCTAFFNGTSGCIPYLRPCNNTNKHYFWDGYHPTEDVYSILASGCINNASFCTPRSLKDLVKVSNATQLAPALYVFGDSLFDSGNNNLLPTIARANYLPYGANFVNKSSTGRFTNGKTVPDFVAEFLGLPYSPPFLKIRDKLPLTGLNYASGSCGILPETGRPFGKCLNFEEQVSLFDETVKLLRRHFTSSKVLSNYLSKSIFIISIGSNDYLSSYLGTLSFNTNVRYTPQQFAQLLIEKLSHQFQRLYNLGARKIVMFEIGPIGCIPSITRKNKHSGKCVEDKNQLVSYFNNMLPTMLQNLTSCLEGSTFVNGHAHWLGYDAVINPPKYGLVDSSNPCCIAWFNGTSGCIPFLKPCSNANQHYFWDAYHLTEAMYSLFASHCINDKSFCEPFNLKELQFLAFAHGQASNTSLTPAMFIFGETMINSENNNSIMTIARENYRHPHGIDFGYPTDRFCNGISAAGCADHNHVQPIFQKPTDLTQYIAKSLFLISIGSNDYINNYLQPSTYASSQIYSGEGFAVLIINNFSEQLSKLYILGVRKTVCARLGPLGCIPSFSSQTKLVVET</sequence>
<keyword evidence="5" id="KW-0378">Hydrolase</keyword>
<dbReference type="FunFam" id="3.40.50.1110:FF:000003">
    <property type="entry name" value="GDSL esterase/lipase APG"/>
    <property type="match status" value="3"/>
</dbReference>
<name>A0A2H5P1S0_CITUN</name>
<dbReference type="EMBL" id="BDQV01000032">
    <property type="protein sequence ID" value="GAY46316.1"/>
    <property type="molecule type" value="Genomic_DNA"/>
</dbReference>